<feature type="non-terminal residue" evidence="1">
    <location>
        <position position="60"/>
    </location>
</feature>
<dbReference type="EMBL" id="JABFTP020000185">
    <property type="protein sequence ID" value="KAL3287026.1"/>
    <property type="molecule type" value="Genomic_DNA"/>
</dbReference>
<sequence>MKEKLRAYLEIEENLTATTSTGVEPIIVRKEHSQRSEDSIANMLDCDDDDEQFENQISDT</sequence>
<evidence type="ECO:0000313" key="1">
    <source>
        <dbReference type="EMBL" id="KAL3287026.1"/>
    </source>
</evidence>
<gene>
    <name evidence="1" type="ORF">HHI36_001512</name>
</gene>
<dbReference type="Proteomes" id="UP001516400">
    <property type="component" value="Unassembled WGS sequence"/>
</dbReference>
<reference evidence="1 2" key="1">
    <citation type="journal article" date="2021" name="BMC Biol.">
        <title>Horizontally acquired antibacterial genes associated with adaptive radiation of ladybird beetles.</title>
        <authorList>
            <person name="Li H.S."/>
            <person name="Tang X.F."/>
            <person name="Huang Y.H."/>
            <person name="Xu Z.Y."/>
            <person name="Chen M.L."/>
            <person name="Du X.Y."/>
            <person name="Qiu B.Y."/>
            <person name="Chen P.T."/>
            <person name="Zhang W."/>
            <person name="Slipinski A."/>
            <person name="Escalona H.E."/>
            <person name="Waterhouse R.M."/>
            <person name="Zwick A."/>
            <person name="Pang H."/>
        </authorList>
    </citation>
    <scope>NUCLEOTIDE SEQUENCE [LARGE SCALE GENOMIC DNA]</scope>
    <source>
        <strain evidence="1">SYSU2018</strain>
    </source>
</reference>
<name>A0ABD2P7U6_9CUCU</name>
<protein>
    <submittedName>
        <fullName evidence="1">Uncharacterized protein</fullName>
    </submittedName>
</protein>
<accession>A0ABD2P7U6</accession>
<dbReference type="AlphaFoldDB" id="A0ABD2P7U6"/>
<comment type="caution">
    <text evidence="1">The sequence shown here is derived from an EMBL/GenBank/DDBJ whole genome shotgun (WGS) entry which is preliminary data.</text>
</comment>
<proteinExistence type="predicted"/>
<keyword evidence="2" id="KW-1185">Reference proteome</keyword>
<organism evidence="1 2">
    <name type="scientific">Cryptolaemus montrouzieri</name>
    <dbReference type="NCBI Taxonomy" id="559131"/>
    <lineage>
        <taxon>Eukaryota</taxon>
        <taxon>Metazoa</taxon>
        <taxon>Ecdysozoa</taxon>
        <taxon>Arthropoda</taxon>
        <taxon>Hexapoda</taxon>
        <taxon>Insecta</taxon>
        <taxon>Pterygota</taxon>
        <taxon>Neoptera</taxon>
        <taxon>Endopterygota</taxon>
        <taxon>Coleoptera</taxon>
        <taxon>Polyphaga</taxon>
        <taxon>Cucujiformia</taxon>
        <taxon>Coccinelloidea</taxon>
        <taxon>Coccinellidae</taxon>
        <taxon>Scymninae</taxon>
        <taxon>Scymnini</taxon>
        <taxon>Cryptolaemus</taxon>
    </lineage>
</organism>
<evidence type="ECO:0000313" key="2">
    <source>
        <dbReference type="Proteomes" id="UP001516400"/>
    </source>
</evidence>